<dbReference type="PANTHER" id="PTHR46558">
    <property type="entry name" value="TRACRIPTIONAL REGULATORY PROTEIN-RELATED-RELATED"/>
    <property type="match status" value="1"/>
</dbReference>
<evidence type="ECO:0000313" key="3">
    <source>
        <dbReference type="EMBL" id="MFL0248870.1"/>
    </source>
</evidence>
<organism evidence="3 4">
    <name type="scientific">Clostridium neuense</name>
    <dbReference type="NCBI Taxonomy" id="1728934"/>
    <lineage>
        <taxon>Bacteria</taxon>
        <taxon>Bacillati</taxon>
        <taxon>Bacillota</taxon>
        <taxon>Clostridia</taxon>
        <taxon>Eubacteriales</taxon>
        <taxon>Clostridiaceae</taxon>
        <taxon>Clostridium</taxon>
    </lineage>
</organism>
<dbReference type="PROSITE" id="PS50943">
    <property type="entry name" value="HTH_CROC1"/>
    <property type="match status" value="1"/>
</dbReference>
<comment type="caution">
    <text evidence="3">The sequence shown here is derived from an EMBL/GenBank/DDBJ whole genome shotgun (WGS) entry which is preliminary data.</text>
</comment>
<reference evidence="3 4" key="1">
    <citation type="submission" date="2024-11" db="EMBL/GenBank/DDBJ databases">
        <authorList>
            <person name="Heng Y.C."/>
            <person name="Lim A.C.H."/>
            <person name="Lee J.K.Y."/>
            <person name="Kittelmann S."/>
        </authorList>
    </citation>
    <scope>NUCLEOTIDE SEQUENCE [LARGE SCALE GENOMIC DNA]</scope>
    <source>
        <strain evidence="3 4">WILCCON 0114</strain>
    </source>
</reference>
<keyword evidence="1" id="KW-0238">DNA-binding</keyword>
<accession>A0ABW8TB53</accession>
<sequence>MGELSGRLKKLRENKGISMDKMCSDLYKLYGVNLAKSTISKWENGKMEPTLSYARILSKYFNVTLDYITGISENKEIKDSSNGLETIAAHFDGEEFSEADKEDIENFIRFVLSKKKK</sequence>
<dbReference type="Pfam" id="PF01381">
    <property type="entry name" value="HTH_3"/>
    <property type="match status" value="1"/>
</dbReference>
<dbReference type="InterPro" id="IPR001387">
    <property type="entry name" value="Cro/C1-type_HTH"/>
</dbReference>
<dbReference type="PANTHER" id="PTHR46558:SF11">
    <property type="entry name" value="HTH-TYPE TRANSCRIPTIONAL REGULATOR XRE"/>
    <property type="match status" value="1"/>
</dbReference>
<dbReference type="EMBL" id="JBJIAA010000001">
    <property type="protein sequence ID" value="MFL0248870.1"/>
    <property type="molecule type" value="Genomic_DNA"/>
</dbReference>
<evidence type="ECO:0000313" key="4">
    <source>
        <dbReference type="Proteomes" id="UP001623592"/>
    </source>
</evidence>
<protein>
    <submittedName>
        <fullName evidence="3">Helix-turn-helix domain-containing protein</fullName>
    </submittedName>
</protein>
<dbReference type="Proteomes" id="UP001623592">
    <property type="component" value="Unassembled WGS sequence"/>
</dbReference>
<dbReference type="SMART" id="SM00530">
    <property type="entry name" value="HTH_XRE"/>
    <property type="match status" value="1"/>
</dbReference>
<feature type="domain" description="HTH cro/C1-type" evidence="2">
    <location>
        <begin position="8"/>
        <end position="68"/>
    </location>
</feature>
<proteinExistence type="predicted"/>
<dbReference type="InterPro" id="IPR010982">
    <property type="entry name" value="Lambda_DNA-bd_dom_sf"/>
</dbReference>
<gene>
    <name evidence="3" type="ORF">ACJDT4_00425</name>
</gene>
<dbReference type="CDD" id="cd00093">
    <property type="entry name" value="HTH_XRE"/>
    <property type="match status" value="1"/>
</dbReference>
<evidence type="ECO:0000259" key="2">
    <source>
        <dbReference type="PROSITE" id="PS50943"/>
    </source>
</evidence>
<name>A0ABW8TB53_9CLOT</name>
<dbReference type="Gene3D" id="1.10.260.40">
    <property type="entry name" value="lambda repressor-like DNA-binding domains"/>
    <property type="match status" value="1"/>
</dbReference>
<evidence type="ECO:0000256" key="1">
    <source>
        <dbReference type="ARBA" id="ARBA00023125"/>
    </source>
</evidence>
<keyword evidence="4" id="KW-1185">Reference proteome</keyword>
<dbReference type="RefSeq" id="WP_406785549.1">
    <property type="nucleotide sequence ID" value="NZ_JBJIAA010000001.1"/>
</dbReference>
<dbReference type="SUPFAM" id="SSF47413">
    <property type="entry name" value="lambda repressor-like DNA-binding domains"/>
    <property type="match status" value="1"/>
</dbReference>